<accession>B3PC56</accession>
<proteinExistence type="predicted"/>
<keyword evidence="2" id="KW-1185">Reference proteome</keyword>
<reference evidence="1 2" key="1">
    <citation type="journal article" date="2008" name="J. Bacteriol.">
        <title>Insights into plant cell wall degradation from the genome sequence of the soil bacterium Cellvibrio japonicus.</title>
        <authorList>
            <person name="Deboy R.T."/>
            <person name="Mongodin E.F."/>
            <person name="Fouts D.E."/>
            <person name="Tailford L.E."/>
            <person name="Khouri H."/>
            <person name="Emerson J.B."/>
            <person name="Mohamoud Y."/>
            <person name="Watkins K."/>
            <person name="Henrissat B."/>
            <person name="Gilbert H.J."/>
            <person name="Nelson K.E."/>
        </authorList>
    </citation>
    <scope>NUCLEOTIDE SEQUENCE [LARGE SCALE GENOMIC DNA]</scope>
    <source>
        <strain evidence="1 2">Ueda107</strain>
    </source>
</reference>
<dbReference type="EMBL" id="CP000934">
    <property type="protein sequence ID" value="ACE84980.1"/>
    <property type="molecule type" value="Genomic_DNA"/>
</dbReference>
<protein>
    <submittedName>
        <fullName evidence="1">Uncharacterized protein</fullName>
    </submittedName>
</protein>
<dbReference type="STRING" id="498211.CJA_2871"/>
<dbReference type="HOGENOM" id="CLU_2971008_0_0_6"/>
<gene>
    <name evidence="1" type="ordered locus">CJA_2871</name>
</gene>
<name>B3PC56_CELJU</name>
<evidence type="ECO:0000313" key="1">
    <source>
        <dbReference type="EMBL" id="ACE84980.1"/>
    </source>
</evidence>
<dbReference type="KEGG" id="cja:CJA_2871"/>
<dbReference type="AlphaFoldDB" id="B3PC56"/>
<sequence length="58" mass="6481">MLCQLPGLSEKRCIHHRVHAPIDVQSTTTFSGNFPDSVFCYCQTVLFLLLVVAMLTTP</sequence>
<evidence type="ECO:0000313" key="2">
    <source>
        <dbReference type="Proteomes" id="UP000001036"/>
    </source>
</evidence>
<organism evidence="1 2">
    <name type="scientific">Cellvibrio japonicus (strain Ueda107)</name>
    <name type="common">Pseudomonas fluorescens subsp. cellulosa</name>
    <dbReference type="NCBI Taxonomy" id="498211"/>
    <lineage>
        <taxon>Bacteria</taxon>
        <taxon>Pseudomonadati</taxon>
        <taxon>Pseudomonadota</taxon>
        <taxon>Gammaproteobacteria</taxon>
        <taxon>Cellvibrionales</taxon>
        <taxon>Cellvibrionaceae</taxon>
        <taxon>Cellvibrio</taxon>
    </lineage>
</organism>
<dbReference type="Proteomes" id="UP000001036">
    <property type="component" value="Chromosome"/>
</dbReference>